<protein>
    <submittedName>
        <fullName evidence="1">Uncharacterized protein</fullName>
    </submittedName>
</protein>
<dbReference type="EMBL" id="MT143731">
    <property type="protein sequence ID" value="QJB01767.1"/>
    <property type="molecule type" value="Genomic_DNA"/>
</dbReference>
<name>A0A6M3M2A0_9ZZZZ</name>
<dbReference type="AlphaFoldDB" id="A0A6M3M2A0"/>
<gene>
    <name evidence="1" type="ORF">MM171B02032_0014</name>
</gene>
<accession>A0A6M3M2A0</accession>
<proteinExistence type="predicted"/>
<evidence type="ECO:0000313" key="1">
    <source>
        <dbReference type="EMBL" id="QJB01767.1"/>
    </source>
</evidence>
<sequence>MEISTKTGIVLLPPDYSKEQRDHWLMALKERLGGIKILVSQKLLSIPGPPGFTYVFATGIAWRVAWKPYTGQTQAERERWNRKLPLTLGDSIRTGAVDLRSELIKNYEREQKISERF</sequence>
<reference evidence="1" key="1">
    <citation type="submission" date="2020-03" db="EMBL/GenBank/DDBJ databases">
        <title>The deep terrestrial virosphere.</title>
        <authorList>
            <person name="Holmfeldt K."/>
            <person name="Nilsson E."/>
            <person name="Simone D."/>
            <person name="Lopez-Fernandez M."/>
            <person name="Wu X."/>
            <person name="de Brujin I."/>
            <person name="Lundin D."/>
            <person name="Andersson A."/>
            <person name="Bertilsson S."/>
            <person name="Dopson M."/>
        </authorList>
    </citation>
    <scope>NUCLEOTIDE SEQUENCE</scope>
    <source>
        <strain evidence="1">MM171B02032</strain>
    </source>
</reference>
<organism evidence="1">
    <name type="scientific">viral metagenome</name>
    <dbReference type="NCBI Taxonomy" id="1070528"/>
    <lineage>
        <taxon>unclassified sequences</taxon>
        <taxon>metagenomes</taxon>
        <taxon>organismal metagenomes</taxon>
    </lineage>
</organism>